<reference evidence="18" key="3">
    <citation type="submission" date="2025-09" db="UniProtKB">
        <authorList>
            <consortium name="Ensembl"/>
        </authorList>
    </citation>
    <scope>IDENTIFICATION</scope>
</reference>
<evidence type="ECO:0000259" key="14">
    <source>
        <dbReference type="PROSITE" id="PS50158"/>
    </source>
</evidence>
<dbReference type="CDD" id="cd07936">
    <property type="entry name" value="SCAN"/>
    <property type="match status" value="1"/>
</dbReference>
<dbReference type="InterPro" id="IPR043128">
    <property type="entry name" value="Rev_trsase/Diguanyl_cyclase"/>
</dbReference>
<dbReference type="InterPro" id="IPR036875">
    <property type="entry name" value="Znf_CCHC_sf"/>
</dbReference>
<dbReference type="GO" id="GO:0004523">
    <property type="term" value="F:RNA-DNA hybrid ribonuclease activity"/>
    <property type="evidence" value="ECO:0007669"/>
    <property type="project" value="UniProtKB-EC"/>
</dbReference>
<dbReference type="InterPro" id="IPR054465">
    <property type="entry name" value="Integrase_p58-like_C"/>
</dbReference>
<accession>A0A669DZ65</accession>
<keyword evidence="19" id="KW-1185">Reference proteome</keyword>
<keyword evidence="9" id="KW-0378">Hydrolase</keyword>
<evidence type="ECO:0000256" key="2">
    <source>
        <dbReference type="ARBA" id="ARBA00012180"/>
    </source>
</evidence>
<feature type="domain" description="CCHC-type" evidence="14">
    <location>
        <begin position="361"/>
        <end position="376"/>
    </location>
</feature>
<dbReference type="InterPro" id="IPR036397">
    <property type="entry name" value="RNaseH_sf"/>
</dbReference>
<dbReference type="Gene3D" id="3.10.10.10">
    <property type="entry name" value="HIV Type 1 Reverse Transcriptase, subunit A, domain 1"/>
    <property type="match status" value="1"/>
</dbReference>
<feature type="region of interest" description="Disordered" evidence="13">
    <location>
        <begin position="1"/>
        <end position="45"/>
    </location>
</feature>
<evidence type="ECO:0000256" key="1">
    <source>
        <dbReference type="ARBA" id="ARBA00010879"/>
    </source>
</evidence>
<dbReference type="FunFam" id="3.30.420.10:FF:000032">
    <property type="entry name" value="Retrovirus-related Pol polyprotein from transposon 297-like Protein"/>
    <property type="match status" value="1"/>
</dbReference>
<dbReference type="Proteomes" id="UP000005207">
    <property type="component" value="Linkage group LG12"/>
</dbReference>
<dbReference type="Pfam" id="PF17921">
    <property type="entry name" value="Integrase_H2C2"/>
    <property type="match status" value="1"/>
</dbReference>
<feature type="domain" description="Reverse transcriptase" evidence="16">
    <location>
        <begin position="1080"/>
        <end position="1258"/>
    </location>
</feature>
<keyword evidence="10" id="KW-0695">RNA-directed DNA polymerase</keyword>
<dbReference type="InterPro" id="IPR050951">
    <property type="entry name" value="Retrovirus_Pol_polyprotein"/>
</dbReference>
<evidence type="ECO:0000256" key="12">
    <source>
        <dbReference type="PROSITE-ProRule" id="PRU00047"/>
    </source>
</evidence>
<dbReference type="InterPro" id="IPR041373">
    <property type="entry name" value="RT_RNaseH"/>
</dbReference>
<dbReference type="GO" id="GO:0008233">
    <property type="term" value="F:peptidase activity"/>
    <property type="evidence" value="ECO:0007669"/>
    <property type="project" value="UniProtKB-KW"/>
</dbReference>
<dbReference type="EC" id="2.7.7.49" evidence="3"/>
<dbReference type="SMART" id="SM00343">
    <property type="entry name" value="ZnF_C2HC"/>
    <property type="match status" value="1"/>
</dbReference>
<dbReference type="GO" id="GO:0015074">
    <property type="term" value="P:DNA integration"/>
    <property type="evidence" value="ECO:0007669"/>
    <property type="project" value="InterPro"/>
</dbReference>
<dbReference type="GO" id="GO:0006508">
    <property type="term" value="P:proteolysis"/>
    <property type="evidence" value="ECO:0007669"/>
    <property type="project" value="UniProtKB-KW"/>
</dbReference>
<sequence>MQNAVRPKRGNKMEAKEALQQPEREKEMEEGISVVAGDTEGEDTREPTLLDIAGILQAFMGQQEVRDKKQREEAILQEQRFKSLQHQFRLLQMEVQARTTPLPEPTSTDPEPVETPADYQTQATSQHEGSGSASILTGQSVHIHHPKLEKLAVEDDVEHFLTTFERIAAACRWPESDWIFHLIPLLTGKARSAYVNMDVDDSLQYEKVKAAILQKYDINPETYRQRFRCLEVFDESPKELYARLKELYEKWIQPKNRTIKEVGEIIVLEQFLRMLCPELQVWIKEHNPKSAAEAATLADVFVAARSKSQPWSNSAWKAARDSRRSQPPQHPQRSATGVGKPFTRENQPPNTSKPGKRPPVCYLCGQEGHTKPMCPNNQSKLSQMCFVPHQNLDIKSERKQSNKITTVKINGQEMNALIDTGSTQTLVHRKYVSNDYTCPSEIISVCCIHGDERPYPTTDLFIEVQGTPYLLKVGVADNLPYPVVLGEDLPVIYDLLREVQECNVAITRAQTKNQDEHYATLSALPFFEAELETEPGKPRKPRSQRRREKFQHTVGKTSVQAAPDMPLGFSVPTNIRQMQQADLTLSAMLLRAKEKDSVESDTNKEQFILQDGILYHQHGQVKQLVVPKVARETVLTLGHSIPWAGHLGKHKTTARIKRYFFWPGLCSDVAMFCRSCPQCQKTSIRVPTKAPLQPLPIIGIPFQRLGMDVVGPVEKSKAGNRFMLVITDYATRYPEVFPLKTVKAKAVASSLIQLFSRVGFPQEILTDQGTNFMSTLLKQVYKLLGIRSVRTTPYHPQTDGLTERFNQTLKQMLRKFVNDTGSDWDQWLPYLLFAYREVPQASTGFSPFELLYGHEVRGPLTLLKDSWEGEQGKEESVSVISYVIHMREKLQQMSELAQSHMAAAQKQQKTLFDRKARHRSFVPGQKVLVMLPTSDSKLLAKWQGPFEVQKKLGPTTYKVSTPGLQRGSRVLHVNLLKEWIPRTENKTEGLLIHSVDEEEEVNDYLPSVTASVLDLNHLTSEQQSQVTPLINSDTFQKYPGRTSLVEHDIVLKPDAAVKRMSYRIPERFLVELKEEVDLMLSLGIIQPSASEWCNPVVLAPKKDSTIRFCIDFRYLNSISKFDSYPMPRIDDLIERLGKAKYLTTIDLSKGYWQVPLTKQSQELTAFRTPWGLFEFTVLPFGLHGAPATFQRLMDKVLCGLSAFTCAYLDDVVVFSGTWEEHVDHLRVVLDRLRSAGLTINPAKCALARTEVQYLGFTVGGGTIKPQVDKINAIASCPLPQTRKQLRSFLGMAAFYNRFIPNFSARAAPLTDSTGSRCPNKIRWTAEAIAAFKDIRQSLSKDPVLHSPDFTKDFTLQTDASERGLGAVLLQGPPEDRHPVAYISRKLLPRESRYATVEKEALAIKWALDSFKYYLLGREFILQTDHKALQWLERMKDTNGRITRWYLAMQPYRFKVHYIPGKDNTTADYLSRCLMEDPEVGGCVMAKPVATL</sequence>
<evidence type="ECO:0000256" key="8">
    <source>
        <dbReference type="ARBA" id="ARBA00022759"/>
    </source>
</evidence>
<dbReference type="Gene3D" id="2.40.70.10">
    <property type="entry name" value="Acid Proteases"/>
    <property type="match status" value="1"/>
</dbReference>
<organism evidence="18 19">
    <name type="scientific">Oreochromis niloticus</name>
    <name type="common">Nile tilapia</name>
    <name type="synonym">Tilapia nilotica</name>
    <dbReference type="NCBI Taxonomy" id="8128"/>
    <lineage>
        <taxon>Eukaryota</taxon>
        <taxon>Metazoa</taxon>
        <taxon>Chordata</taxon>
        <taxon>Craniata</taxon>
        <taxon>Vertebrata</taxon>
        <taxon>Euteleostomi</taxon>
        <taxon>Actinopterygii</taxon>
        <taxon>Neopterygii</taxon>
        <taxon>Teleostei</taxon>
        <taxon>Neoteleostei</taxon>
        <taxon>Acanthomorphata</taxon>
        <taxon>Ovalentaria</taxon>
        <taxon>Cichlomorphae</taxon>
        <taxon>Cichliformes</taxon>
        <taxon>Cichlidae</taxon>
        <taxon>African cichlids</taxon>
        <taxon>Pseudocrenilabrinae</taxon>
        <taxon>Oreochromini</taxon>
        <taxon>Oreochromis</taxon>
    </lineage>
</organism>
<keyword evidence="12" id="KW-0479">Metal-binding</keyword>
<reference evidence="18" key="2">
    <citation type="submission" date="2025-08" db="UniProtKB">
        <authorList>
            <consortium name="Ensembl"/>
        </authorList>
    </citation>
    <scope>IDENTIFICATION</scope>
</reference>
<keyword evidence="4" id="KW-0645">Protease</keyword>
<protein>
    <recommendedName>
        <fullName evidence="11">Gypsy retrotransposon integrase-like protein 1</fullName>
        <ecNumber evidence="3">2.7.7.49</ecNumber>
        <ecNumber evidence="2">3.1.26.4</ecNumber>
    </recommendedName>
</protein>
<dbReference type="PROSITE" id="PS50994">
    <property type="entry name" value="INTEGRASE"/>
    <property type="match status" value="1"/>
</dbReference>
<dbReference type="Pfam" id="PF22938">
    <property type="entry name" value="Integrase_p58_C"/>
    <property type="match status" value="1"/>
</dbReference>
<dbReference type="InterPro" id="IPR001878">
    <property type="entry name" value="Znf_CCHC"/>
</dbReference>
<dbReference type="FunFam" id="3.10.20.370:FF:000001">
    <property type="entry name" value="Retrovirus-related Pol polyprotein from transposon 17.6-like protein"/>
    <property type="match status" value="1"/>
</dbReference>
<dbReference type="InterPro" id="IPR038269">
    <property type="entry name" value="SCAN_sf"/>
</dbReference>
<feature type="compositionally biased region" description="Polar residues" evidence="13">
    <location>
        <begin position="118"/>
        <end position="133"/>
    </location>
</feature>
<dbReference type="CDD" id="cd01647">
    <property type="entry name" value="RT_LTR"/>
    <property type="match status" value="1"/>
</dbReference>
<dbReference type="SUPFAM" id="SSF47353">
    <property type="entry name" value="Retrovirus capsid dimerization domain-like"/>
    <property type="match status" value="1"/>
</dbReference>
<dbReference type="PROSITE" id="PS50878">
    <property type="entry name" value="RT_POL"/>
    <property type="match status" value="1"/>
</dbReference>
<feature type="compositionally biased region" description="Basic residues" evidence="13">
    <location>
        <begin position="538"/>
        <end position="549"/>
    </location>
</feature>
<comment type="similarity">
    <text evidence="1">Belongs to the beta type-B retroviral polymerase family. HERV class-II K(HML-2) pol subfamily.</text>
</comment>
<reference evidence="19" key="1">
    <citation type="submission" date="2012-01" db="EMBL/GenBank/DDBJ databases">
        <title>The Genome Sequence of Oreochromis niloticus (Nile Tilapia).</title>
        <authorList>
            <consortium name="Broad Institute Genome Assembly Team"/>
            <consortium name="Broad Institute Sequencing Platform"/>
            <person name="Di Palma F."/>
            <person name="Johnson J."/>
            <person name="Lander E.S."/>
            <person name="Lindblad-Toh K."/>
        </authorList>
    </citation>
    <scope>NUCLEOTIDE SEQUENCE [LARGE SCALE GENOMIC DNA]</scope>
</reference>
<keyword evidence="7" id="KW-0540">Nuclease</keyword>
<evidence type="ECO:0000256" key="9">
    <source>
        <dbReference type="ARBA" id="ARBA00022801"/>
    </source>
</evidence>
<dbReference type="CDD" id="cd00303">
    <property type="entry name" value="retropepsin_like"/>
    <property type="match status" value="1"/>
</dbReference>
<dbReference type="GO" id="GO:0003676">
    <property type="term" value="F:nucleic acid binding"/>
    <property type="evidence" value="ECO:0007669"/>
    <property type="project" value="InterPro"/>
</dbReference>
<dbReference type="SUPFAM" id="SSF53098">
    <property type="entry name" value="Ribonuclease H-like"/>
    <property type="match status" value="1"/>
</dbReference>
<dbReference type="GO" id="GO:0003964">
    <property type="term" value="F:RNA-directed DNA polymerase activity"/>
    <property type="evidence" value="ECO:0007669"/>
    <property type="project" value="UniProtKB-KW"/>
</dbReference>
<dbReference type="Gene3D" id="1.10.340.70">
    <property type="match status" value="1"/>
</dbReference>
<dbReference type="PROSITE" id="PS50804">
    <property type="entry name" value="SCAN_BOX"/>
    <property type="match status" value="1"/>
</dbReference>
<dbReference type="OMA" id="FREPDIR"/>
<keyword evidence="6" id="KW-0548">Nucleotidyltransferase</keyword>
<dbReference type="FunFam" id="3.30.70.270:FF:000020">
    <property type="entry name" value="Transposon Tf2-6 polyprotein-like Protein"/>
    <property type="match status" value="1"/>
</dbReference>
<dbReference type="Pfam" id="PF00665">
    <property type="entry name" value="rve"/>
    <property type="match status" value="1"/>
</dbReference>
<evidence type="ECO:0000313" key="19">
    <source>
        <dbReference type="Proteomes" id="UP000005207"/>
    </source>
</evidence>
<dbReference type="Pfam" id="PF00077">
    <property type="entry name" value="RVP"/>
    <property type="match status" value="1"/>
</dbReference>
<feature type="region of interest" description="Disordered" evidence="13">
    <location>
        <begin position="100"/>
        <end position="133"/>
    </location>
</feature>
<feature type="domain" description="SCAN box" evidence="15">
    <location>
        <begin position="224"/>
        <end position="299"/>
    </location>
</feature>
<feature type="region of interest" description="Disordered" evidence="13">
    <location>
        <begin position="312"/>
        <end position="359"/>
    </location>
</feature>
<dbReference type="InterPro" id="IPR041588">
    <property type="entry name" value="Integrase_H2C2"/>
</dbReference>
<dbReference type="FunFam" id="3.10.10.10:FF:000007">
    <property type="entry name" value="Retrovirus-related Pol polyprotein from transposon 17.6-like Protein"/>
    <property type="match status" value="1"/>
</dbReference>
<keyword evidence="12" id="KW-0863">Zinc-finger</keyword>
<evidence type="ECO:0000256" key="3">
    <source>
        <dbReference type="ARBA" id="ARBA00012493"/>
    </source>
</evidence>
<evidence type="ECO:0000313" key="18">
    <source>
        <dbReference type="Ensembl" id="ENSONIP00000064659.1"/>
    </source>
</evidence>
<name>A0A669DZ65_ORENI</name>
<feature type="compositionally biased region" description="Basic residues" evidence="13">
    <location>
        <begin position="1"/>
        <end position="10"/>
    </location>
</feature>
<dbReference type="FunFam" id="1.10.340.70:FF:000001">
    <property type="entry name" value="Retrovirus-related Pol polyprotein from transposon gypsy-like Protein"/>
    <property type="match status" value="1"/>
</dbReference>
<dbReference type="Pfam" id="PF00078">
    <property type="entry name" value="RVT_1"/>
    <property type="match status" value="1"/>
</dbReference>
<feature type="compositionally biased region" description="Basic and acidic residues" evidence="13">
    <location>
        <begin position="11"/>
        <end position="29"/>
    </location>
</feature>
<dbReference type="InterPro" id="IPR018061">
    <property type="entry name" value="Retropepsins"/>
</dbReference>
<dbReference type="InParanoid" id="A0A669DZ65"/>
<dbReference type="CDD" id="cd09274">
    <property type="entry name" value="RNase_HI_RT_Ty3"/>
    <property type="match status" value="1"/>
</dbReference>
<dbReference type="Gene3D" id="1.10.4020.10">
    <property type="entry name" value="DNA breaking-rejoining enzymes"/>
    <property type="match status" value="1"/>
</dbReference>
<feature type="domain" description="Integrase catalytic" evidence="17">
    <location>
        <begin position="690"/>
        <end position="855"/>
    </location>
</feature>
<dbReference type="SMART" id="SM00431">
    <property type="entry name" value="SCAN"/>
    <property type="match status" value="1"/>
</dbReference>
<evidence type="ECO:0000256" key="7">
    <source>
        <dbReference type="ARBA" id="ARBA00022722"/>
    </source>
</evidence>
<dbReference type="InterPro" id="IPR021109">
    <property type="entry name" value="Peptidase_aspartic_dom_sf"/>
</dbReference>
<dbReference type="SUPFAM" id="SSF56672">
    <property type="entry name" value="DNA/RNA polymerases"/>
    <property type="match status" value="1"/>
</dbReference>
<dbReference type="SUPFAM" id="SSF57756">
    <property type="entry name" value="Retrovirus zinc finger-like domains"/>
    <property type="match status" value="1"/>
</dbReference>
<dbReference type="Gene3D" id="3.30.420.10">
    <property type="entry name" value="Ribonuclease H-like superfamily/Ribonuclease H"/>
    <property type="match status" value="1"/>
</dbReference>
<dbReference type="Pfam" id="PF02023">
    <property type="entry name" value="SCAN"/>
    <property type="match status" value="1"/>
</dbReference>
<dbReference type="GeneTree" id="ENSGT01050000244855"/>
<dbReference type="InterPro" id="IPR001584">
    <property type="entry name" value="Integrase_cat-core"/>
</dbReference>
<dbReference type="InterPro" id="IPR000477">
    <property type="entry name" value="RT_dom"/>
</dbReference>
<keyword evidence="12" id="KW-0862">Zinc</keyword>
<dbReference type="InterPro" id="IPR012337">
    <property type="entry name" value="RNaseH-like_sf"/>
</dbReference>
<feature type="compositionally biased region" description="Polar residues" evidence="13">
    <location>
        <begin position="344"/>
        <end position="353"/>
    </location>
</feature>
<evidence type="ECO:0000256" key="4">
    <source>
        <dbReference type="ARBA" id="ARBA00022670"/>
    </source>
</evidence>
<evidence type="ECO:0000256" key="13">
    <source>
        <dbReference type="SAM" id="MobiDB-lite"/>
    </source>
</evidence>
<feature type="compositionally biased region" description="Polar residues" evidence="13">
    <location>
        <begin position="325"/>
        <end position="335"/>
    </location>
</feature>
<evidence type="ECO:0000256" key="5">
    <source>
        <dbReference type="ARBA" id="ARBA00022679"/>
    </source>
</evidence>
<dbReference type="PANTHER" id="PTHR37984">
    <property type="entry name" value="PROTEIN CBG26694"/>
    <property type="match status" value="1"/>
</dbReference>
<evidence type="ECO:0000256" key="10">
    <source>
        <dbReference type="ARBA" id="ARBA00022918"/>
    </source>
</evidence>
<dbReference type="Gene3D" id="3.30.70.270">
    <property type="match status" value="2"/>
</dbReference>
<keyword evidence="8" id="KW-0255">Endonuclease</keyword>
<feature type="region of interest" description="Disordered" evidence="13">
    <location>
        <begin position="530"/>
        <end position="557"/>
    </location>
</feature>
<evidence type="ECO:0000256" key="6">
    <source>
        <dbReference type="ARBA" id="ARBA00022695"/>
    </source>
</evidence>
<proteinExistence type="inferred from homology"/>
<dbReference type="GO" id="GO:0008270">
    <property type="term" value="F:zinc ion binding"/>
    <property type="evidence" value="ECO:0007669"/>
    <property type="project" value="UniProtKB-KW"/>
</dbReference>
<dbReference type="PROSITE" id="PS50158">
    <property type="entry name" value="ZF_CCHC"/>
    <property type="match status" value="1"/>
</dbReference>
<dbReference type="InterPro" id="IPR043502">
    <property type="entry name" value="DNA/RNA_pol_sf"/>
</dbReference>
<evidence type="ECO:0000259" key="16">
    <source>
        <dbReference type="PROSITE" id="PS50878"/>
    </source>
</evidence>
<evidence type="ECO:0000259" key="15">
    <source>
        <dbReference type="PROSITE" id="PS50804"/>
    </source>
</evidence>
<dbReference type="SUPFAM" id="SSF50630">
    <property type="entry name" value="Acid proteases"/>
    <property type="match status" value="1"/>
</dbReference>
<dbReference type="Ensembl" id="ENSONIT00000050053.1">
    <property type="protein sequence ID" value="ENSONIP00000064659.1"/>
    <property type="gene ID" value="ENSONIG00000027849.1"/>
</dbReference>
<dbReference type="Pfam" id="PF17917">
    <property type="entry name" value="RT_RNaseH"/>
    <property type="match status" value="1"/>
</dbReference>
<dbReference type="InterPro" id="IPR003309">
    <property type="entry name" value="SCAN_dom"/>
</dbReference>
<keyword evidence="5" id="KW-0808">Transferase</keyword>
<evidence type="ECO:0000259" key="17">
    <source>
        <dbReference type="PROSITE" id="PS50994"/>
    </source>
</evidence>
<evidence type="ECO:0000256" key="11">
    <source>
        <dbReference type="ARBA" id="ARBA00039658"/>
    </source>
</evidence>
<dbReference type="PANTHER" id="PTHR37984:SF5">
    <property type="entry name" value="PROTEIN NYNRIN-LIKE"/>
    <property type="match status" value="1"/>
</dbReference>
<dbReference type="EC" id="3.1.26.4" evidence="2"/>